<evidence type="ECO:0000259" key="2">
    <source>
        <dbReference type="Pfam" id="PF13946"/>
    </source>
</evidence>
<organism evidence="3 4">
    <name type="scientific">Marivita hallyeonensis</name>
    <dbReference type="NCBI Taxonomy" id="996342"/>
    <lineage>
        <taxon>Bacteria</taxon>
        <taxon>Pseudomonadati</taxon>
        <taxon>Pseudomonadota</taxon>
        <taxon>Alphaproteobacteria</taxon>
        <taxon>Rhodobacterales</taxon>
        <taxon>Roseobacteraceae</taxon>
        <taxon>Marivita</taxon>
    </lineage>
</organism>
<evidence type="ECO:0000313" key="3">
    <source>
        <dbReference type="EMBL" id="SHH59305.1"/>
    </source>
</evidence>
<name>A0A1M5U8C0_9RHOB</name>
<dbReference type="SUPFAM" id="SSF51120">
    <property type="entry name" value="beta-Roll"/>
    <property type="match status" value="1"/>
</dbReference>
<proteinExistence type="predicted"/>
<dbReference type="RefSeq" id="WP_072777940.1">
    <property type="nucleotide sequence ID" value="NZ_FQXC01000003.1"/>
</dbReference>
<sequence length="513" mass="55046">MTLLNTTNHHPKGPVTILGDAYVGQTLIARPNALGDEDGINYATATFQWLRDGDVIEGATATTYRVSPADEGAQISVRYTYEDFGGTTEVVTSDPEPTVPPDGTPLPDGVEPLNPLVVLGTAVIGERLLARPNGVNDEVGINTNSISYQWLRDGESIDGATSQEYTVSYADLDAQLSVQFLYYDLQGTSKSLTSNPKPAAAMPAAPEPVIIIDPDDNDQFLIGTSGADTLTATAGLKRISGRDDTDIAFFDGEQSHYTVVLGPDGVAVSDHHFFGLGTIALDGVELIDFGSEIDLFDGPFDLSQFSGAATLDSASLEALIELYIAYFNRAPDSIGLNFWATAYANGATLKELAALFTDQDETRDTYPDSISAFDFATSVYDNVLGRTPDASGIAFWVEALDSGAVSRDQFILEVLKGAKAPLKIEHGLDFVMQQLEDQEYLNDKVDLGAYFAVHRGMSNVENAQAVMELFDGSQAGLNAAVDAVDDFFQSAQNPFDGEFLLQVIGILDSPFMT</sequence>
<dbReference type="STRING" id="996342.SAMN05443551_2534"/>
<feature type="region of interest" description="Disordered" evidence="1">
    <location>
        <begin position="88"/>
        <end position="110"/>
    </location>
</feature>
<reference evidence="3 4" key="1">
    <citation type="submission" date="2016-11" db="EMBL/GenBank/DDBJ databases">
        <authorList>
            <person name="Jaros S."/>
            <person name="Januszkiewicz K."/>
            <person name="Wedrychowicz H."/>
        </authorList>
    </citation>
    <scope>NUCLEOTIDE SEQUENCE [LARGE SCALE GENOMIC DNA]</scope>
    <source>
        <strain evidence="3 4">DSM 29431</strain>
    </source>
</reference>
<dbReference type="InterPro" id="IPR038255">
    <property type="entry name" value="PBS_linker_sf"/>
</dbReference>
<dbReference type="OrthoDB" id="9795675at2"/>
<dbReference type="InterPro" id="IPR025282">
    <property type="entry name" value="DUF4214"/>
</dbReference>
<accession>A0A1M5U8C0</accession>
<dbReference type="Gene3D" id="2.60.40.2700">
    <property type="match status" value="2"/>
</dbReference>
<evidence type="ECO:0000256" key="1">
    <source>
        <dbReference type="SAM" id="MobiDB-lite"/>
    </source>
</evidence>
<dbReference type="Proteomes" id="UP000184221">
    <property type="component" value="Unassembled WGS sequence"/>
</dbReference>
<protein>
    <recommendedName>
        <fullName evidence="2">DUF4214 domain-containing protein</fullName>
    </recommendedName>
</protein>
<evidence type="ECO:0000313" key="4">
    <source>
        <dbReference type="Proteomes" id="UP000184221"/>
    </source>
</evidence>
<dbReference type="InterPro" id="IPR011049">
    <property type="entry name" value="Serralysin-like_metalloprot_C"/>
</dbReference>
<feature type="domain" description="DUF4214" evidence="2">
    <location>
        <begin position="356"/>
        <end position="413"/>
    </location>
</feature>
<dbReference type="EMBL" id="FQXC01000003">
    <property type="protein sequence ID" value="SHH59305.1"/>
    <property type="molecule type" value="Genomic_DNA"/>
</dbReference>
<dbReference type="AlphaFoldDB" id="A0A1M5U8C0"/>
<gene>
    <name evidence="3" type="ORF">SAMN05443551_2534</name>
</gene>
<dbReference type="Pfam" id="PF13946">
    <property type="entry name" value="DUF4214"/>
    <property type="match status" value="1"/>
</dbReference>
<dbReference type="Gene3D" id="1.10.3130.20">
    <property type="entry name" value="Phycobilisome linker domain"/>
    <property type="match status" value="1"/>
</dbReference>
<keyword evidence="4" id="KW-1185">Reference proteome</keyword>